<keyword evidence="2" id="KW-1185">Reference proteome</keyword>
<dbReference type="InterPro" id="IPR011059">
    <property type="entry name" value="Metal-dep_hydrolase_composite"/>
</dbReference>
<comment type="caution">
    <text evidence="1">The sequence shown here is derived from an EMBL/GenBank/DDBJ whole genome shotgun (WGS) entry which is preliminary data.</text>
</comment>
<protein>
    <recommendedName>
        <fullName evidence="3">Amidohydrolase 3 domain-containing protein</fullName>
    </recommendedName>
</protein>
<evidence type="ECO:0000313" key="2">
    <source>
        <dbReference type="Proteomes" id="UP000006251"/>
    </source>
</evidence>
<dbReference type="AlphaFoldDB" id="K6Z0X1"/>
<sequence>MGIKNRGVIKLGAFADLVLFDANAVIDQATVENVMRLSGGNSSSL</sequence>
<evidence type="ECO:0000313" key="1">
    <source>
        <dbReference type="EMBL" id="GAC29806.1"/>
    </source>
</evidence>
<name>K6Z0X1_9ALTE</name>
<gene>
    <name evidence="1" type="ORF">GPAL_2955</name>
</gene>
<proteinExistence type="predicted"/>
<organism evidence="1 2">
    <name type="scientific">Brumicola pallidula DSM 14239 = ACAM 615</name>
    <dbReference type="NCBI Taxonomy" id="1121922"/>
    <lineage>
        <taxon>Bacteria</taxon>
        <taxon>Pseudomonadati</taxon>
        <taxon>Pseudomonadota</taxon>
        <taxon>Gammaproteobacteria</taxon>
        <taxon>Alteromonadales</taxon>
        <taxon>Alteromonadaceae</taxon>
        <taxon>Brumicola</taxon>
    </lineage>
</organism>
<accession>K6Z0X1</accession>
<dbReference type="EMBL" id="BAEQ01000050">
    <property type="protein sequence ID" value="GAC29806.1"/>
    <property type="molecule type" value="Genomic_DNA"/>
</dbReference>
<reference evidence="2" key="1">
    <citation type="journal article" date="2014" name="Environ. Microbiol.">
        <title>Comparative genomics of the marine bacterial genus Glaciecola reveals the high degree of genomic diversity and genomic characteristic for cold adaptation.</title>
        <authorList>
            <person name="Qin Q.L."/>
            <person name="Xie B.B."/>
            <person name="Yu Y."/>
            <person name="Shu Y.L."/>
            <person name="Rong J.C."/>
            <person name="Zhang Y.J."/>
            <person name="Zhao D.L."/>
            <person name="Chen X.L."/>
            <person name="Zhang X.Y."/>
            <person name="Chen B."/>
            <person name="Zhou B.C."/>
            <person name="Zhang Y.Z."/>
        </authorList>
    </citation>
    <scope>NUCLEOTIDE SEQUENCE [LARGE SCALE GENOMIC DNA]</scope>
    <source>
        <strain evidence="2">ACAM 615</strain>
    </source>
</reference>
<dbReference type="SUPFAM" id="SSF51338">
    <property type="entry name" value="Composite domain of metallo-dependent hydrolases"/>
    <property type="match status" value="1"/>
</dbReference>
<evidence type="ECO:0008006" key="3">
    <source>
        <dbReference type="Google" id="ProtNLM"/>
    </source>
</evidence>
<dbReference type="Proteomes" id="UP000006251">
    <property type="component" value="Unassembled WGS sequence"/>
</dbReference>
<dbReference type="GO" id="GO:0016810">
    <property type="term" value="F:hydrolase activity, acting on carbon-nitrogen (but not peptide) bonds"/>
    <property type="evidence" value="ECO:0007669"/>
    <property type="project" value="InterPro"/>
</dbReference>